<comment type="catalytic activity">
    <reaction evidence="4">
        <text>an aliphatic primary amide = an aliphatic nitrile + H2O</text>
        <dbReference type="Rhea" id="RHEA:12673"/>
        <dbReference type="ChEBI" id="CHEBI:15377"/>
        <dbReference type="ChEBI" id="CHEBI:65285"/>
        <dbReference type="ChEBI" id="CHEBI:80291"/>
        <dbReference type="EC" id="4.2.1.84"/>
    </reaction>
</comment>
<dbReference type="InterPro" id="IPR004232">
    <property type="entry name" value="CN_Hdrtase_a/SCN_Hdrlase_g"/>
</dbReference>
<evidence type="ECO:0000259" key="6">
    <source>
        <dbReference type="Pfam" id="PF02211"/>
    </source>
</evidence>
<dbReference type="SUPFAM" id="SSF56209">
    <property type="entry name" value="Nitrile hydratase alpha chain"/>
    <property type="match status" value="1"/>
</dbReference>
<feature type="domain" description="Nitrile hydratase beta subunit" evidence="6">
    <location>
        <begin position="94"/>
        <end position="192"/>
    </location>
</feature>
<evidence type="ECO:0000256" key="4">
    <source>
        <dbReference type="ARBA" id="ARBA00044877"/>
    </source>
</evidence>
<keyword evidence="2" id="KW-0479">Metal-binding</keyword>
<feature type="region of interest" description="Disordered" evidence="5">
    <location>
        <begin position="202"/>
        <end position="227"/>
    </location>
</feature>
<dbReference type="Gene3D" id="1.10.472.20">
    <property type="entry name" value="Nitrile hydratase, beta subunit"/>
    <property type="match status" value="1"/>
</dbReference>
<proteinExistence type="predicted"/>
<evidence type="ECO:0000256" key="5">
    <source>
        <dbReference type="SAM" id="MobiDB-lite"/>
    </source>
</evidence>
<dbReference type="AlphaFoldDB" id="A0A6B2L404"/>
<dbReference type="InterPro" id="IPR008990">
    <property type="entry name" value="Elect_transpt_acc-like_dom_sf"/>
</dbReference>
<dbReference type="Gene3D" id="3.90.330.10">
    <property type="entry name" value="Nitrile hydratase alpha /Thiocyanate hydrolase gamma"/>
    <property type="match status" value="1"/>
</dbReference>
<dbReference type="Pfam" id="PF02211">
    <property type="entry name" value="NHase_beta_C"/>
    <property type="match status" value="1"/>
</dbReference>
<dbReference type="EMBL" id="GIBP01002804">
    <property type="protein sequence ID" value="NDV31773.1"/>
    <property type="molecule type" value="Transcribed_RNA"/>
</dbReference>
<dbReference type="EC" id="4.2.1.84" evidence="1"/>
<dbReference type="GO" id="GO:0046914">
    <property type="term" value="F:transition metal ion binding"/>
    <property type="evidence" value="ECO:0007669"/>
    <property type="project" value="InterPro"/>
</dbReference>
<dbReference type="Gene3D" id="2.30.30.50">
    <property type="match status" value="1"/>
</dbReference>
<evidence type="ECO:0000256" key="3">
    <source>
        <dbReference type="ARBA" id="ARBA00023239"/>
    </source>
</evidence>
<evidence type="ECO:0000256" key="1">
    <source>
        <dbReference type="ARBA" id="ARBA00013079"/>
    </source>
</evidence>
<dbReference type="Pfam" id="PF02979">
    <property type="entry name" value="NHase_alpha"/>
    <property type="match status" value="1"/>
</dbReference>
<feature type="compositionally biased region" description="Basic and acidic residues" evidence="5">
    <location>
        <begin position="206"/>
        <end position="227"/>
    </location>
</feature>
<dbReference type="InterPro" id="IPR024690">
    <property type="entry name" value="CN_hydtase_beta_dom_C"/>
</dbReference>
<reference evidence="8" key="1">
    <citation type="journal article" date="2020" name="J. Eukaryot. Microbiol.">
        <title>De novo Sequencing, Assembly and Annotation of the Transcriptome for the Free-Living Testate Amoeba Arcella intermedia.</title>
        <authorList>
            <person name="Ribeiro G.M."/>
            <person name="Porfirio-Sousa A.L."/>
            <person name="Maurer-Alcala X.X."/>
            <person name="Katz L.A."/>
            <person name="Lahr D.J.G."/>
        </authorList>
    </citation>
    <scope>NUCLEOTIDE SEQUENCE</scope>
</reference>
<keyword evidence="3" id="KW-0456">Lyase</keyword>
<sequence length="440" mass="50836">MGGRDGTPQEALSLVEKHALDHWEKQIDALYFVMTEKGLLNLHVFRRCIESLEDSVYRSASYFERWAFGLSQVLLEKGAILQGEIDERMGTFEKADLQPQFKVGDKVRVKYENYATRWRKPHLRTPGYIFGKEGVIERYCGIFEDPEKHAFWVSTQATQPLYRVRFNQKTVWPKYEGPEQDTIDLEITQNWLLPIEETPTAPLNQHKQDHHEHDHGHDHDHEGEEHDHVHQKRQEIEQNALNNEKLETALVRLAKVLIDLVLEKKIASIEEINAHIEHLDKLEETPLGAVLVAKAWTDPQFKADLLSNARNAAAKLNIEIKVITTVVENTDKVHNVVVCTLCSCYPKYLMGRPPSWYKSRSYRSRVVINPREVLKEFGTVIPEDVAIRVHDSNADLRYLVIPKRPQGTENWTQEELIKIITRDSMIGASVLPPQTPKEKN</sequence>
<dbReference type="SUPFAM" id="SSF50090">
    <property type="entry name" value="Electron transport accessory proteins"/>
    <property type="match status" value="1"/>
</dbReference>
<evidence type="ECO:0000313" key="8">
    <source>
        <dbReference type="EMBL" id="NDV31773.1"/>
    </source>
</evidence>
<evidence type="ECO:0000256" key="2">
    <source>
        <dbReference type="ARBA" id="ARBA00022723"/>
    </source>
</evidence>
<name>A0A6B2L404_9EUKA</name>
<dbReference type="GO" id="GO:0018822">
    <property type="term" value="F:nitrile hydratase activity"/>
    <property type="evidence" value="ECO:0007669"/>
    <property type="project" value="UniProtKB-EC"/>
</dbReference>
<organism evidence="8">
    <name type="scientific">Arcella intermedia</name>
    <dbReference type="NCBI Taxonomy" id="1963864"/>
    <lineage>
        <taxon>Eukaryota</taxon>
        <taxon>Amoebozoa</taxon>
        <taxon>Tubulinea</taxon>
        <taxon>Elardia</taxon>
        <taxon>Arcellinida</taxon>
        <taxon>Sphaerothecina</taxon>
        <taxon>Arcellidae</taxon>
        <taxon>Arcella</taxon>
    </lineage>
</organism>
<evidence type="ECO:0000259" key="7">
    <source>
        <dbReference type="Pfam" id="PF02979"/>
    </source>
</evidence>
<feature type="domain" description="Nitrile hydratase alpha/Thiocyanate hydrolase gamma" evidence="7">
    <location>
        <begin position="254"/>
        <end position="428"/>
    </location>
</feature>
<protein>
    <recommendedName>
        <fullName evidence="1">nitrile hydratase</fullName>
        <ecNumber evidence="1">4.2.1.84</ecNumber>
    </recommendedName>
</protein>
<accession>A0A6B2L404</accession>
<dbReference type="InterPro" id="IPR042262">
    <property type="entry name" value="CN_hydtase_beta_C"/>
</dbReference>
<dbReference type="InterPro" id="IPR036648">
    <property type="entry name" value="CN_Hdrase_a/SCN_Hdrase_g_sf"/>
</dbReference>